<keyword evidence="2" id="KW-0812">Transmembrane</keyword>
<keyword evidence="9" id="KW-1185">Reference proteome</keyword>
<feature type="region of interest" description="Disordered" evidence="5">
    <location>
        <begin position="329"/>
        <end position="371"/>
    </location>
</feature>
<evidence type="ECO:0008006" key="11">
    <source>
        <dbReference type="Google" id="ProtNLM"/>
    </source>
</evidence>
<dbReference type="AlphaFoldDB" id="A0AAN6D5B4"/>
<reference evidence="7 9" key="1">
    <citation type="journal article" date="2021" name="G3 (Bethesda)">
        <title>Genomic diversity, chromosomal rearrangements, and interspecies hybridization in the ogataea polymorpha species complex.</title>
        <authorList>
            <person name="Hanson S.J."/>
            <person name="Cinneide E.O."/>
            <person name="Salzberg L.I."/>
            <person name="Wolfe K.H."/>
            <person name="McGowan J."/>
            <person name="Fitzpatrick D.A."/>
            <person name="Matlin K."/>
        </authorList>
    </citation>
    <scope>NUCLEOTIDE SEQUENCE</scope>
    <source>
        <strain evidence="8">81-436-3</strain>
        <strain evidence="7">83-405-1</strain>
    </source>
</reference>
<evidence type="ECO:0000256" key="4">
    <source>
        <dbReference type="ARBA" id="ARBA00023136"/>
    </source>
</evidence>
<feature type="compositionally biased region" description="Basic residues" evidence="5">
    <location>
        <begin position="359"/>
        <end position="371"/>
    </location>
</feature>
<feature type="chain" id="PRO_5042862628" description="Coiled-coil domain-containing protein 47" evidence="6">
    <location>
        <begin position="16"/>
        <end position="371"/>
    </location>
</feature>
<dbReference type="EMBL" id="JAHLUH010000009">
    <property type="protein sequence ID" value="KAG7726490.1"/>
    <property type="molecule type" value="Genomic_DNA"/>
</dbReference>
<dbReference type="EMBL" id="JAHLUN010000007">
    <property type="protein sequence ID" value="KAG7764983.1"/>
    <property type="molecule type" value="Genomic_DNA"/>
</dbReference>
<evidence type="ECO:0000256" key="1">
    <source>
        <dbReference type="ARBA" id="ARBA00004167"/>
    </source>
</evidence>
<dbReference type="InterPro" id="IPR012879">
    <property type="entry name" value="CCDC47"/>
</dbReference>
<evidence type="ECO:0000256" key="3">
    <source>
        <dbReference type="ARBA" id="ARBA00022989"/>
    </source>
</evidence>
<comment type="caution">
    <text evidence="7">The sequence shown here is derived from an EMBL/GenBank/DDBJ whole genome shotgun (WGS) entry which is preliminary data.</text>
</comment>
<dbReference type="PANTHER" id="PTHR12883">
    <property type="entry name" value="ADIPOCYTE-SPECIFIC PROTEIN 4-RELATED"/>
    <property type="match status" value="1"/>
</dbReference>
<name>A0AAN6D5B4_9ASCO</name>
<dbReference type="PANTHER" id="PTHR12883:SF0">
    <property type="entry name" value="PAT COMPLEX SUBUNIT CCDC47"/>
    <property type="match status" value="1"/>
</dbReference>
<keyword evidence="4" id="KW-0472">Membrane</keyword>
<accession>A0AAN6D5B4</accession>
<dbReference type="GO" id="GO:0032469">
    <property type="term" value="P:endoplasmic reticulum calcium ion homeostasis"/>
    <property type="evidence" value="ECO:0007669"/>
    <property type="project" value="InterPro"/>
</dbReference>
<feature type="compositionally biased region" description="Basic and acidic residues" evidence="5">
    <location>
        <begin position="346"/>
        <end position="358"/>
    </location>
</feature>
<organism evidence="7 10">
    <name type="scientific">Ogataea haglerorum</name>
    <dbReference type="NCBI Taxonomy" id="1937702"/>
    <lineage>
        <taxon>Eukaryota</taxon>
        <taxon>Fungi</taxon>
        <taxon>Dikarya</taxon>
        <taxon>Ascomycota</taxon>
        <taxon>Saccharomycotina</taxon>
        <taxon>Pichiomycetes</taxon>
        <taxon>Pichiales</taxon>
        <taxon>Pichiaceae</taxon>
        <taxon>Ogataea</taxon>
    </lineage>
</organism>
<protein>
    <recommendedName>
        <fullName evidence="11">Coiled-coil domain-containing protein 47</fullName>
    </recommendedName>
</protein>
<evidence type="ECO:0000256" key="2">
    <source>
        <dbReference type="ARBA" id="ARBA00022692"/>
    </source>
</evidence>
<keyword evidence="3" id="KW-1133">Transmembrane helix</keyword>
<dbReference type="GO" id="GO:0005783">
    <property type="term" value="C:endoplasmic reticulum"/>
    <property type="evidence" value="ECO:0007669"/>
    <property type="project" value="InterPro"/>
</dbReference>
<dbReference type="GO" id="GO:0005509">
    <property type="term" value="F:calcium ion binding"/>
    <property type="evidence" value="ECO:0007669"/>
    <property type="project" value="InterPro"/>
</dbReference>
<feature type="signal peptide" evidence="6">
    <location>
        <begin position="1"/>
        <end position="15"/>
    </location>
</feature>
<dbReference type="Proteomes" id="UP000697297">
    <property type="component" value="Unassembled WGS sequence"/>
</dbReference>
<evidence type="ECO:0000313" key="8">
    <source>
        <dbReference type="EMBL" id="KAG7764983.1"/>
    </source>
</evidence>
<dbReference type="Pfam" id="PF07946">
    <property type="entry name" value="CCDC47"/>
    <property type="match status" value="1"/>
</dbReference>
<evidence type="ECO:0000256" key="6">
    <source>
        <dbReference type="SAM" id="SignalP"/>
    </source>
</evidence>
<gene>
    <name evidence="7" type="ORF">KL933_003421</name>
    <name evidence="8" type="ORF">KL946_002850</name>
</gene>
<keyword evidence="6" id="KW-0732">Signal</keyword>
<evidence type="ECO:0000313" key="9">
    <source>
        <dbReference type="Proteomes" id="UP000697297"/>
    </source>
</evidence>
<evidence type="ECO:0000313" key="10">
    <source>
        <dbReference type="Proteomes" id="UP000738402"/>
    </source>
</evidence>
<proteinExistence type="predicted"/>
<dbReference type="GO" id="GO:0016020">
    <property type="term" value="C:membrane"/>
    <property type="evidence" value="ECO:0007669"/>
    <property type="project" value="UniProtKB-SubCell"/>
</dbReference>
<comment type="subcellular location">
    <subcellularLocation>
        <location evidence="1">Membrane</location>
        <topology evidence="1">Single-pass membrane protein</topology>
    </subcellularLocation>
</comment>
<sequence length="371" mass="42790">MLSLAILGLVGTCFAEGESKSFSEYSWPELADMSLLDRLKLYPWKLEMVSVGFIAAYVLTFFIGSKYNEKLVNNFLNANLDLLKEQFSQVGVTRSKLLAKDDSEHYAFYATGRLNIESLTAKFKLQPRQNVFIWFLELVFDFFAGAVAPLQDVVDLTFQIDSQAGSNYDDFIWAIVSKDNMNQLRKDNYFLSLTKTSESNKLPVEFVFMNEVPEMNEVLHHKKFNAVLEKCKSFLKFVAVTDQSSEKPETVSDTTPSKKIVVQLRIPKSSAELEAAHELLKFLLNDYIDYVVSKASFRAELTRRCKKTREAEVSKLRKLEEDLKKEQLAAKKLEDQKKQKAGSNADEQRKHEKKQLERKQRRQMGKQKIRQ</sequence>
<dbReference type="Proteomes" id="UP000738402">
    <property type="component" value="Unassembled WGS sequence"/>
</dbReference>
<evidence type="ECO:0000256" key="5">
    <source>
        <dbReference type="SAM" id="MobiDB-lite"/>
    </source>
</evidence>
<feature type="compositionally biased region" description="Basic and acidic residues" evidence="5">
    <location>
        <begin position="329"/>
        <end position="338"/>
    </location>
</feature>
<evidence type="ECO:0000313" key="7">
    <source>
        <dbReference type="EMBL" id="KAG7726490.1"/>
    </source>
</evidence>